<keyword evidence="2" id="KW-0378">Hydrolase</keyword>
<dbReference type="Proteomes" id="UP000054886">
    <property type="component" value="Unassembled WGS sequence"/>
</dbReference>
<gene>
    <name evidence="4" type="ORF">AO440_000716</name>
</gene>
<accession>A0A0W0DFU4</accession>
<dbReference type="PANTHER" id="PTHR45738">
    <property type="entry name" value="POLYPHOSPHOINOSITIDE PHOSPHATASE"/>
    <property type="match status" value="1"/>
</dbReference>
<dbReference type="GO" id="GO:0012505">
    <property type="term" value="C:endomembrane system"/>
    <property type="evidence" value="ECO:0007669"/>
    <property type="project" value="UniProtKB-SubCell"/>
</dbReference>
<protein>
    <submittedName>
        <fullName evidence="4">Polyphosphoinositide phosphatase</fullName>
    </submittedName>
</protein>
<dbReference type="VEuPathDB" id="FungiDB:CAGL0D02464g"/>
<dbReference type="PhylomeDB" id="A0A0W0DFU4"/>
<dbReference type="InterPro" id="IPR043573">
    <property type="entry name" value="Fig4-like"/>
</dbReference>
<dbReference type="VEuPathDB" id="FungiDB:GVI51_D02409"/>
<dbReference type="PROSITE" id="PS50275">
    <property type="entry name" value="SAC"/>
    <property type="match status" value="1"/>
</dbReference>
<dbReference type="GO" id="GO:0070772">
    <property type="term" value="C:PAS complex"/>
    <property type="evidence" value="ECO:0007669"/>
    <property type="project" value="EnsemblFungi"/>
</dbReference>
<dbReference type="VEuPathDB" id="FungiDB:B1J91_D02464g"/>
<dbReference type="AlphaFoldDB" id="A0A0W0DFU4"/>
<evidence type="ECO:0000313" key="5">
    <source>
        <dbReference type="Proteomes" id="UP000054886"/>
    </source>
</evidence>
<keyword evidence="3" id="KW-0472">Membrane</keyword>
<dbReference type="InterPro" id="IPR002013">
    <property type="entry name" value="SAC_dom"/>
</dbReference>
<evidence type="ECO:0000256" key="2">
    <source>
        <dbReference type="ARBA" id="ARBA00022801"/>
    </source>
</evidence>
<dbReference type="PANTHER" id="PTHR45738:SF5">
    <property type="entry name" value="POLYPHOSPHOINOSITIDE PHOSPHATASE"/>
    <property type="match status" value="1"/>
</dbReference>
<comment type="caution">
    <text evidence="4">The sequence shown here is derived from an EMBL/GenBank/DDBJ whole genome shotgun (WGS) entry which is preliminary data.</text>
</comment>
<dbReference type="EMBL" id="LLZZ01000131">
    <property type="protein sequence ID" value="KTB01353.1"/>
    <property type="molecule type" value="Genomic_DNA"/>
</dbReference>
<comment type="subcellular location">
    <subcellularLocation>
        <location evidence="1">Endomembrane system</location>
    </subcellularLocation>
</comment>
<reference evidence="4 5" key="1">
    <citation type="submission" date="2015-10" db="EMBL/GenBank/DDBJ databases">
        <title>Draft genomes sequences of Candida glabrata isolates 1A, 1B, 2A, 2B, 3A and 3B.</title>
        <authorList>
            <person name="Haavelsrud O.E."/>
            <person name="Gaustad P."/>
        </authorList>
    </citation>
    <scope>NUCLEOTIDE SEQUENCE [LARGE SCALE GENOMIC DNA]</scope>
    <source>
        <strain evidence="4">910700640</strain>
    </source>
</reference>
<organism evidence="4 5">
    <name type="scientific">Candida glabrata</name>
    <name type="common">Yeast</name>
    <name type="synonym">Torulopsis glabrata</name>
    <dbReference type="NCBI Taxonomy" id="5478"/>
    <lineage>
        <taxon>Eukaryota</taxon>
        <taxon>Fungi</taxon>
        <taxon>Dikarya</taxon>
        <taxon>Ascomycota</taxon>
        <taxon>Saccharomycotina</taxon>
        <taxon>Saccharomycetes</taxon>
        <taxon>Saccharomycetales</taxon>
        <taxon>Saccharomycetaceae</taxon>
        <taxon>Nakaseomyces</taxon>
    </lineage>
</organism>
<evidence type="ECO:0000313" key="4">
    <source>
        <dbReference type="EMBL" id="KTB01353.1"/>
    </source>
</evidence>
<dbReference type="Pfam" id="PF02383">
    <property type="entry name" value="Syja_N"/>
    <property type="match status" value="1"/>
</dbReference>
<evidence type="ECO:0000256" key="3">
    <source>
        <dbReference type="ARBA" id="ARBA00023136"/>
    </source>
</evidence>
<dbReference type="GO" id="GO:0043813">
    <property type="term" value="F:phosphatidylinositol-3,5-bisphosphate 5-phosphatase activity"/>
    <property type="evidence" value="ECO:0007669"/>
    <property type="project" value="EnsemblFungi"/>
</dbReference>
<name>A0A0W0DFU4_CANGB</name>
<dbReference type="GO" id="GO:0000329">
    <property type="term" value="C:fungal-type vacuole membrane"/>
    <property type="evidence" value="ECO:0007669"/>
    <property type="project" value="EnsemblFungi"/>
</dbReference>
<evidence type="ECO:0000256" key="1">
    <source>
        <dbReference type="ARBA" id="ARBA00004308"/>
    </source>
</evidence>
<dbReference type="OMA" id="KRKCCAH"/>
<proteinExistence type="predicted"/>
<dbReference type="GO" id="GO:0034399">
    <property type="term" value="C:nuclear periphery"/>
    <property type="evidence" value="ECO:0007669"/>
    <property type="project" value="EnsemblFungi"/>
</dbReference>
<dbReference type="OrthoDB" id="405996at2759"/>
<sequence length="871" mass="100942">MAGGYESYSDAGENLADVREDSPMKDVDDVTVAQKPRSSKFVLSKFTIYEAKDRMYVVGSNKRESMFRIMEIDLTVPCEELSLLEDNVFFTRNEVMDVLSRLEDASSDGLTKILTCDALLGFIRFTSCYYLVVVTKISQVAVIGGHSIYHIDGTELIPIMSKKTFKTPERSSPEARLMNIFKDLDLTKTFYFSFTYDITNTLQTNLLREKLKAIGRTDISIPYDIFGYNDMFMWNNNLLEPVLSCLESVYDWFQPIIHGFIDQVNVSVLGKSVYITLIARRSRFFAGARFLKRGVNNNGYVANEVETEQIVADMVLTAFHKSGMGYFDSNRYTSFVQHRGSIPLFWTQEASNLTAKPPIEITVRDPFFSAAAIHFDNLFQRYGGGRIDVLNLIKTKEKVPRETKLLKEYEECIKYLNSLIYDNNMISYTSWDMSRESKQDGQGVIEFLESYAIDTITSTGIFHNSKDFKGTKIQQGVCRTNCIDCLDRTNAAQFVIGKRALGVQLKSLGIIDDSFLEYDSDIVNILTELFHDLGDTIALQYGGSHLVNTMETYRKINQWKSHSRDMIESIKRFYSNSFMDAQRQDAVNLFLGNYVWKEDQPSLWEMNTDHYLHNDFGLEETKRSYTHWWNNHHVIKLGDLIRNEVTEKNNDISRANLIANIRGYPAAFDNYWNEYYTTKVVTWLHELFAYNMNSTRRYHQLKKYSGKDSSPFKSRKQSWINKKVKGSVIDSPIDLNSPEDRKLDVIKDEKCLRITSTDELLFGNYQLTSLVNKRNHIANLLHADEISLERATSTGYEDEHCCSTIEDRFEIERYGNNDNLYSVIDITTSIGYYKEIRVDFDYYTRLGQVDRYKELENYETYFDNHSWEPIM</sequence>
<dbReference type="VEuPathDB" id="FungiDB:GWK60_D02629"/>
<dbReference type="GO" id="GO:0046856">
    <property type="term" value="P:phosphatidylinositol dephosphorylation"/>
    <property type="evidence" value="ECO:0007669"/>
    <property type="project" value="EnsemblFungi"/>
</dbReference>